<feature type="transmembrane region" description="Helical" evidence="5">
    <location>
        <begin position="225"/>
        <end position="244"/>
    </location>
</feature>
<keyword evidence="7" id="KW-1185">Reference proteome</keyword>
<dbReference type="InterPro" id="IPR007269">
    <property type="entry name" value="ICMT_MeTrfase"/>
</dbReference>
<feature type="transmembrane region" description="Helical" evidence="5">
    <location>
        <begin position="21"/>
        <end position="43"/>
    </location>
</feature>
<evidence type="ECO:0000313" key="7">
    <source>
        <dbReference type="Proteomes" id="UP000198824"/>
    </source>
</evidence>
<dbReference type="Proteomes" id="UP000198824">
    <property type="component" value="Unassembled WGS sequence"/>
</dbReference>
<feature type="transmembrane region" description="Helical" evidence="5">
    <location>
        <begin position="97"/>
        <end position="121"/>
    </location>
</feature>
<feature type="transmembrane region" description="Helical" evidence="5">
    <location>
        <begin position="256"/>
        <end position="275"/>
    </location>
</feature>
<keyword evidence="3 5" id="KW-1133">Transmembrane helix</keyword>
<dbReference type="EMBL" id="FOZG01000002">
    <property type="protein sequence ID" value="SFS01423.1"/>
    <property type="molecule type" value="Genomic_DNA"/>
</dbReference>
<keyword evidence="6" id="KW-0808">Transferase</keyword>
<feature type="transmembrane region" description="Helical" evidence="5">
    <location>
        <begin position="127"/>
        <end position="149"/>
    </location>
</feature>
<accession>A0A1I6LDA7</accession>
<evidence type="ECO:0000256" key="2">
    <source>
        <dbReference type="ARBA" id="ARBA00022692"/>
    </source>
</evidence>
<evidence type="ECO:0000256" key="4">
    <source>
        <dbReference type="ARBA" id="ARBA00023136"/>
    </source>
</evidence>
<name>A0A1I6LDA7_9SPHN</name>
<dbReference type="GO" id="GO:0032259">
    <property type="term" value="P:methylation"/>
    <property type="evidence" value="ECO:0007669"/>
    <property type="project" value="UniProtKB-KW"/>
</dbReference>
<feature type="transmembrane region" description="Helical" evidence="5">
    <location>
        <begin position="49"/>
        <end position="68"/>
    </location>
</feature>
<dbReference type="GO" id="GO:0004671">
    <property type="term" value="F:protein C-terminal S-isoprenylcysteine carboxyl O-methyltransferase activity"/>
    <property type="evidence" value="ECO:0007669"/>
    <property type="project" value="InterPro"/>
</dbReference>
<feature type="transmembrane region" description="Helical" evidence="5">
    <location>
        <begin position="301"/>
        <end position="325"/>
    </location>
</feature>
<dbReference type="STRING" id="1166337.SAMN05192580_2598"/>
<dbReference type="GO" id="GO:0016020">
    <property type="term" value="C:membrane"/>
    <property type="evidence" value="ECO:0007669"/>
    <property type="project" value="UniProtKB-SubCell"/>
</dbReference>
<evidence type="ECO:0000256" key="5">
    <source>
        <dbReference type="SAM" id="Phobius"/>
    </source>
</evidence>
<sequence length="432" mass="47519">MTIATRAPHGPGPDIRPRSAVSTGVGLAGMAGLGLWLAAAIRWGMDGPYAAMSAVIACGVPMILWSLLIDRVHRNPTTGIDWSAPPRPWRESLDVSIVKLVGLWATWGVIAAFYFVGRWYWQGQYLFAMAVLQGLVPWLVALSVPYVLWLDRKLVEPRDGAWHFGLMLLGRGALADRARIVEHARSWAVKGFFTAFMISIVPGNWMDVVQRSLPSLSNPAALASWLIAVMFLIDVAFATVGYLLTMRPLDSHIRSANPYAAGWTAALICYPPFILMNAGGPLDYHSGGAEWGYWFEGSPRILGAIGLVLAALTAVYAWATVAFGLRFSNLTHRGILTHGPYALTKHPAYLAKNVFWWISSLPMLTTTNSWSDAVRNTAILAAVSGVYYWRARTEERHLSADPDYVAYAAWARDHAPVPRFFGWLGRGLGLAR</sequence>
<proteinExistence type="predicted"/>
<feature type="transmembrane region" description="Helical" evidence="5">
    <location>
        <begin position="187"/>
        <end position="205"/>
    </location>
</feature>
<keyword evidence="6" id="KW-0489">Methyltransferase</keyword>
<evidence type="ECO:0000313" key="6">
    <source>
        <dbReference type="EMBL" id="SFS01423.1"/>
    </source>
</evidence>
<dbReference type="Pfam" id="PF04140">
    <property type="entry name" value="ICMT"/>
    <property type="match status" value="1"/>
</dbReference>
<dbReference type="AlphaFoldDB" id="A0A1I6LDA7"/>
<gene>
    <name evidence="6" type="ORF">SAMN05192580_2598</name>
</gene>
<evidence type="ECO:0000256" key="3">
    <source>
        <dbReference type="ARBA" id="ARBA00022989"/>
    </source>
</evidence>
<keyword evidence="2 5" id="KW-0812">Transmembrane</keyword>
<reference evidence="6 7" key="1">
    <citation type="submission" date="2016-10" db="EMBL/GenBank/DDBJ databases">
        <authorList>
            <person name="de Groot N.N."/>
        </authorList>
    </citation>
    <scope>NUCLEOTIDE SEQUENCE [LARGE SCALE GENOMIC DNA]</scope>
    <source>
        <strain evidence="6 7">S5-249</strain>
    </source>
</reference>
<dbReference type="Gene3D" id="1.20.120.1630">
    <property type="match status" value="1"/>
</dbReference>
<comment type="subcellular location">
    <subcellularLocation>
        <location evidence="1">Membrane</location>
        <topology evidence="1">Multi-pass membrane protein</topology>
    </subcellularLocation>
</comment>
<evidence type="ECO:0000256" key="1">
    <source>
        <dbReference type="ARBA" id="ARBA00004141"/>
    </source>
</evidence>
<protein>
    <submittedName>
        <fullName evidence="6">Isoprenylcysteine carboxyl methyltransferase (ICMT) family protein</fullName>
    </submittedName>
</protein>
<organism evidence="6 7">
    <name type="scientific">Sphingomonas jatrophae</name>
    <dbReference type="NCBI Taxonomy" id="1166337"/>
    <lineage>
        <taxon>Bacteria</taxon>
        <taxon>Pseudomonadati</taxon>
        <taxon>Pseudomonadota</taxon>
        <taxon>Alphaproteobacteria</taxon>
        <taxon>Sphingomonadales</taxon>
        <taxon>Sphingomonadaceae</taxon>
        <taxon>Sphingomonas</taxon>
    </lineage>
</organism>
<keyword evidence="4 5" id="KW-0472">Membrane</keyword>